<gene>
    <name evidence="1" type="ORF">SAMN05444141_102634</name>
</gene>
<keyword evidence="2" id="KW-1185">Reference proteome</keyword>
<sequence>MIWKWAERRRQRLLDDAVKEQQVQVAGWVERTQEMTDETIDTLYRMMEKSDKSLEQVAASEEGRKLLFQFLLHRQWIAYNVELLRQVSAKAKKVRFSHYTEQIENRVAVSEMQILYRQLINEFLPFAGREIKKIQDYYNK</sequence>
<protein>
    <submittedName>
        <fullName evidence="1">Uncharacterized protein</fullName>
    </submittedName>
</protein>
<proteinExistence type="predicted"/>
<name>A0A1I6ZVB1_9HYPH</name>
<dbReference type="Proteomes" id="UP000183371">
    <property type="component" value="Unassembled WGS sequence"/>
</dbReference>
<dbReference type="RefSeq" id="WP_054782825.1">
    <property type="nucleotide sequence ID" value="NZ_FPBD01000002.1"/>
</dbReference>
<dbReference type="EMBL" id="FPBD01000002">
    <property type="protein sequence ID" value="SFT66628.1"/>
    <property type="molecule type" value="Genomic_DNA"/>
</dbReference>
<organism evidence="1 2">
    <name type="scientific">Pseudovibrio denitrificans</name>
    <dbReference type="NCBI Taxonomy" id="258256"/>
    <lineage>
        <taxon>Bacteria</taxon>
        <taxon>Pseudomonadati</taxon>
        <taxon>Pseudomonadota</taxon>
        <taxon>Alphaproteobacteria</taxon>
        <taxon>Hyphomicrobiales</taxon>
        <taxon>Stappiaceae</taxon>
        <taxon>Pseudovibrio</taxon>
    </lineage>
</organism>
<dbReference type="AlphaFoldDB" id="A0A1I6ZVB1"/>
<evidence type="ECO:0000313" key="2">
    <source>
        <dbReference type="Proteomes" id="UP000183371"/>
    </source>
</evidence>
<accession>A0A1I6ZVB1</accession>
<evidence type="ECO:0000313" key="1">
    <source>
        <dbReference type="EMBL" id="SFT66628.1"/>
    </source>
</evidence>
<reference evidence="2" key="1">
    <citation type="submission" date="2016-10" db="EMBL/GenBank/DDBJ databases">
        <authorList>
            <person name="Varghese N."/>
            <person name="Submissions S."/>
        </authorList>
    </citation>
    <scope>NUCLEOTIDE SEQUENCE [LARGE SCALE GENOMIC DNA]</scope>
    <source>
        <strain evidence="2">DSM 17465</strain>
    </source>
</reference>